<reference evidence="2 3" key="1">
    <citation type="submission" date="2020-09" db="EMBL/GenBank/DDBJ databases">
        <title>Characterization and genome sequencing of Ruminiclostridium sp. nov. MA18.</title>
        <authorList>
            <person name="Rettenmaier R."/>
            <person name="Kowollik M.-L."/>
            <person name="Liebl W."/>
            <person name="Zverlov V."/>
        </authorList>
    </citation>
    <scope>NUCLEOTIDE SEQUENCE [LARGE SCALE GENOMIC DNA]</scope>
    <source>
        <strain evidence="2 3">MA18</strain>
    </source>
</reference>
<feature type="compositionally biased region" description="Polar residues" evidence="1">
    <location>
        <begin position="1"/>
        <end position="25"/>
    </location>
</feature>
<proteinExistence type="predicted"/>
<dbReference type="InterPro" id="IPR024209">
    <property type="entry name" value="CDIF630_02480-like"/>
</dbReference>
<protein>
    <submittedName>
        <fullName evidence="2">DUF3787 domain-containing protein</fullName>
    </submittedName>
</protein>
<dbReference type="KEGG" id="rher:EHE19_013785"/>
<dbReference type="EMBL" id="CP061336">
    <property type="protein sequence ID" value="QNU65952.1"/>
    <property type="molecule type" value="Genomic_DNA"/>
</dbReference>
<keyword evidence="3" id="KW-1185">Reference proteome</keyword>
<feature type="region of interest" description="Disordered" evidence="1">
    <location>
        <begin position="1"/>
        <end position="48"/>
    </location>
</feature>
<dbReference type="AlphaFoldDB" id="A0A4U7JJ72"/>
<dbReference type="Proteomes" id="UP000306409">
    <property type="component" value="Chromosome"/>
</dbReference>
<dbReference type="Pfam" id="PF12655">
    <property type="entry name" value="CDIF630_02480-like"/>
    <property type="match status" value="1"/>
</dbReference>
<evidence type="ECO:0000313" key="2">
    <source>
        <dbReference type="EMBL" id="QNU65952.1"/>
    </source>
</evidence>
<evidence type="ECO:0000313" key="3">
    <source>
        <dbReference type="Proteomes" id="UP000306409"/>
    </source>
</evidence>
<name>A0A4U7JJ72_9FIRM</name>
<dbReference type="RefSeq" id="WP_137696699.1">
    <property type="nucleotide sequence ID" value="NZ_CP061336.1"/>
</dbReference>
<organism evidence="2 3">
    <name type="scientific">Ruminiclostridium herbifermentans</name>
    <dbReference type="NCBI Taxonomy" id="2488810"/>
    <lineage>
        <taxon>Bacteria</taxon>
        <taxon>Bacillati</taxon>
        <taxon>Bacillota</taxon>
        <taxon>Clostridia</taxon>
        <taxon>Eubacteriales</taxon>
        <taxon>Oscillospiraceae</taxon>
        <taxon>Ruminiclostridium</taxon>
    </lineage>
</organism>
<sequence length="63" mass="6917">MTKKNNQLDGSNNKRLSSSKPTDNEGTAAWANEKNKQKNSNVSIPSVDNVINAKEWVDNGSKL</sequence>
<dbReference type="OrthoDB" id="1708132at2"/>
<accession>A0A4U7JJ72</accession>
<evidence type="ECO:0000256" key="1">
    <source>
        <dbReference type="SAM" id="MobiDB-lite"/>
    </source>
</evidence>
<gene>
    <name evidence="2" type="ORF">EHE19_013785</name>
</gene>